<organism evidence="4 5">
    <name type="scientific">Prorocentrum cordatum</name>
    <dbReference type="NCBI Taxonomy" id="2364126"/>
    <lineage>
        <taxon>Eukaryota</taxon>
        <taxon>Sar</taxon>
        <taxon>Alveolata</taxon>
        <taxon>Dinophyceae</taxon>
        <taxon>Prorocentrales</taxon>
        <taxon>Prorocentraceae</taxon>
        <taxon>Prorocentrum</taxon>
    </lineage>
</organism>
<dbReference type="InterPro" id="IPR001611">
    <property type="entry name" value="Leu-rich_rpt"/>
</dbReference>
<gene>
    <name evidence="4" type="ORF">PCOR1329_LOCUS52726</name>
</gene>
<evidence type="ECO:0000256" key="2">
    <source>
        <dbReference type="ARBA" id="ARBA00022737"/>
    </source>
</evidence>
<proteinExistence type="predicted"/>
<keyword evidence="5" id="KW-1185">Reference proteome</keyword>
<dbReference type="PROSITE" id="PS51450">
    <property type="entry name" value="LRR"/>
    <property type="match status" value="1"/>
</dbReference>
<dbReference type="PANTHER" id="PTHR48051">
    <property type="match status" value="1"/>
</dbReference>
<dbReference type="InterPro" id="IPR032675">
    <property type="entry name" value="LRR_dom_sf"/>
</dbReference>
<name>A0ABN9UYK5_9DINO</name>
<dbReference type="Proteomes" id="UP001189429">
    <property type="component" value="Unassembled WGS sequence"/>
</dbReference>
<keyword evidence="2" id="KW-0677">Repeat</keyword>
<protein>
    <submittedName>
        <fullName evidence="4">Uncharacterized protein</fullName>
    </submittedName>
</protein>
<reference evidence="4" key="1">
    <citation type="submission" date="2023-10" db="EMBL/GenBank/DDBJ databases">
        <authorList>
            <person name="Chen Y."/>
            <person name="Shah S."/>
            <person name="Dougan E. K."/>
            <person name="Thang M."/>
            <person name="Chan C."/>
        </authorList>
    </citation>
    <scope>NUCLEOTIDE SEQUENCE [LARGE SCALE GENOMIC DNA]</scope>
</reference>
<keyword evidence="1" id="KW-0433">Leucine-rich repeat</keyword>
<comment type="caution">
    <text evidence="4">The sequence shown here is derived from an EMBL/GenBank/DDBJ whole genome shotgun (WGS) entry which is preliminary data.</text>
</comment>
<dbReference type="EMBL" id="CAUYUJ010016418">
    <property type="protein sequence ID" value="CAK0865086.1"/>
    <property type="molecule type" value="Genomic_DNA"/>
</dbReference>
<dbReference type="InterPro" id="IPR050216">
    <property type="entry name" value="LRR_domain-containing"/>
</dbReference>
<dbReference type="Gene3D" id="3.80.10.10">
    <property type="entry name" value="Ribonuclease Inhibitor"/>
    <property type="match status" value="1"/>
</dbReference>
<dbReference type="PANTHER" id="PTHR48051:SF1">
    <property type="entry name" value="RAS SUPPRESSOR PROTEIN 1"/>
    <property type="match status" value="1"/>
</dbReference>
<evidence type="ECO:0000256" key="3">
    <source>
        <dbReference type="SAM" id="MobiDB-lite"/>
    </source>
</evidence>
<evidence type="ECO:0000313" key="5">
    <source>
        <dbReference type="Proteomes" id="UP001189429"/>
    </source>
</evidence>
<accession>A0ABN9UYK5</accession>
<feature type="region of interest" description="Disordered" evidence="3">
    <location>
        <begin position="59"/>
        <end position="90"/>
    </location>
</feature>
<evidence type="ECO:0000313" key="4">
    <source>
        <dbReference type="EMBL" id="CAK0865086.1"/>
    </source>
</evidence>
<sequence>MACAAPAAALQVAREDLQASRDARRREQAERRAARQVAKLHNSLRCDARPRVRLAAAEAVASMSPSPTDCCTSSAQNRTTEGAQAGRAGEQSEGPVVVSLFGLDLLEFSLQLLPRSWAKIRSLDLSHNKLSALPGLERLVSLTELDLCRNEFKGLPASLPLLPELAKINISRNDLRPSLDFLKMLLQPPGLPSLEELDLTLNRKCYTQDLADLLRSELPNVAVRMTVTFPPPPGAKVGEGACDRDASLLRSQLEPFTTLQLRRRLVDSFGEEPYQRVGPSPPPRAEVMDHLLERYRMAGIEEERRLVRVNGTPVEKELLDQLLVLLREWAARHEHHQERPNIRAQTYMILRSPTEFEKKLSVGSRRALTAQKKYEQNEKLWNLAKVAMASVDPDFAAKFTGLAVTQGFRGSPHIDTTNTQGTGPFYGLAFGDFADGTGGIRVEVDAMTVAEVNTKGRLGKVDGRFPHWVAPYDEACERFSLIFYQTEGAIVPQSSAVFGTILAG</sequence>
<feature type="compositionally biased region" description="Polar residues" evidence="3">
    <location>
        <begin position="63"/>
        <end position="82"/>
    </location>
</feature>
<dbReference type="SUPFAM" id="SSF52058">
    <property type="entry name" value="L domain-like"/>
    <property type="match status" value="1"/>
</dbReference>
<evidence type="ECO:0000256" key="1">
    <source>
        <dbReference type="ARBA" id="ARBA00022614"/>
    </source>
</evidence>